<evidence type="ECO:0000313" key="5">
    <source>
        <dbReference type="Proteomes" id="UP000193560"/>
    </source>
</evidence>
<organism evidence="4 5">
    <name type="scientific">Absidia repens</name>
    <dbReference type="NCBI Taxonomy" id="90262"/>
    <lineage>
        <taxon>Eukaryota</taxon>
        <taxon>Fungi</taxon>
        <taxon>Fungi incertae sedis</taxon>
        <taxon>Mucoromycota</taxon>
        <taxon>Mucoromycotina</taxon>
        <taxon>Mucoromycetes</taxon>
        <taxon>Mucorales</taxon>
        <taxon>Cunninghamellaceae</taxon>
        <taxon>Absidia</taxon>
    </lineage>
</organism>
<keyword evidence="5" id="KW-1185">Reference proteome</keyword>
<comment type="caution">
    <text evidence="4">The sequence shown here is derived from an EMBL/GenBank/DDBJ whole genome shotgun (WGS) entry which is preliminary data.</text>
</comment>
<feature type="coiled-coil region" evidence="1">
    <location>
        <begin position="630"/>
        <end position="657"/>
    </location>
</feature>
<dbReference type="AlphaFoldDB" id="A0A1X2J1X9"/>
<reference evidence="4 5" key="1">
    <citation type="submission" date="2016-07" db="EMBL/GenBank/DDBJ databases">
        <title>Pervasive Adenine N6-methylation of Active Genes in Fungi.</title>
        <authorList>
            <consortium name="DOE Joint Genome Institute"/>
            <person name="Mondo S.J."/>
            <person name="Dannebaum R.O."/>
            <person name="Kuo R.C."/>
            <person name="Labutti K."/>
            <person name="Haridas S."/>
            <person name="Kuo A."/>
            <person name="Salamov A."/>
            <person name="Ahrendt S.R."/>
            <person name="Lipzen A."/>
            <person name="Sullivan W."/>
            <person name="Andreopoulos W.B."/>
            <person name="Clum A."/>
            <person name="Lindquist E."/>
            <person name="Daum C."/>
            <person name="Ramamoorthy G.K."/>
            <person name="Gryganskyi A."/>
            <person name="Culley D."/>
            <person name="Magnuson J.K."/>
            <person name="James T.Y."/>
            <person name="O'Malley M.A."/>
            <person name="Stajich J.E."/>
            <person name="Spatafora J.W."/>
            <person name="Visel A."/>
            <person name="Grigoriev I.V."/>
        </authorList>
    </citation>
    <scope>NUCLEOTIDE SEQUENCE [LARGE SCALE GENOMIC DNA]</scope>
    <source>
        <strain evidence="4 5">NRRL 1336</strain>
    </source>
</reference>
<evidence type="ECO:0000313" key="4">
    <source>
        <dbReference type="EMBL" id="ORZ25843.1"/>
    </source>
</evidence>
<keyword evidence="3" id="KW-1133">Transmembrane helix</keyword>
<evidence type="ECO:0000256" key="3">
    <source>
        <dbReference type="SAM" id="Phobius"/>
    </source>
</evidence>
<accession>A0A1X2J1X9</accession>
<keyword evidence="1" id="KW-0175">Coiled coil</keyword>
<evidence type="ECO:0000256" key="1">
    <source>
        <dbReference type="SAM" id="Coils"/>
    </source>
</evidence>
<name>A0A1X2J1X9_9FUNG</name>
<feature type="transmembrane region" description="Helical" evidence="3">
    <location>
        <begin position="12"/>
        <end position="45"/>
    </location>
</feature>
<feature type="region of interest" description="Disordered" evidence="2">
    <location>
        <begin position="353"/>
        <end position="375"/>
    </location>
</feature>
<evidence type="ECO:0000256" key="2">
    <source>
        <dbReference type="SAM" id="MobiDB-lite"/>
    </source>
</evidence>
<sequence>MLETFLLDNTIFIYGAFILISAISIVFIPSATPIILGTAGLTWTWLRRKSSQPFSNSNSTPSMDAFTWASVYEKIDKNTSQVQYLSQLRLDSTQQQRALLEDLETLTNTFNSYRSTHEKDLDQAIQSLNALQQQNDALKLDNTTMTTTIDALRLRNSDQDHHKSTLQTQLNSLQLDKDVLLKKLSAMEHLKGDLEHDLNLLRQCRETDIQKVAAMEEAINKLETEHTKLRTDNESTANALTTMEKQAGDLRHEKDTVNQQLDVLRLENGSLMEKVAAMEHEGDTWNQQTATFEQQLDSMSQEKADLERTLATMEQEKDNQTLQMNALRKEIDILQQDKDTRSKEMDVMAQELATMKDKDQDLTEQQQQQAETKEREWDELKEQLNNEKRKTEHLQLFVRENTKELHRVAADALGYQQQVEELKTQLEQQQDQCAEMEQQMNELNLDAHEKDMVMADMQQKEERLIAELDEMGQKVENEDEMESIMERIQQHMVDLKHLEKNKEAILIELDTLEENKKMAVMDLEALEDDKRKLSTFLKKSLTQQQHQQSGDGSSWHEPINDNTDHHNDNNKFQRPRSPHVNYPLIKTSRSSSIPRLSNTNLSLSRSKSSRLATASGTRKSMGQYELYQTVRRLEGVIAELQRQLDDSQAQLEDREQRLCHFLANDTVR</sequence>
<gene>
    <name evidence="4" type="ORF">BCR42DRAFT_445573</name>
</gene>
<dbReference type="Proteomes" id="UP000193560">
    <property type="component" value="Unassembled WGS sequence"/>
</dbReference>
<dbReference type="STRING" id="90262.A0A1X2J1X9"/>
<feature type="coiled-coil region" evidence="1">
    <location>
        <begin position="114"/>
        <end position="141"/>
    </location>
</feature>
<dbReference type="OrthoDB" id="10633813at2759"/>
<feature type="region of interest" description="Disordered" evidence="2">
    <location>
        <begin position="539"/>
        <end position="617"/>
    </location>
</feature>
<keyword evidence="3" id="KW-0472">Membrane</keyword>
<feature type="compositionally biased region" description="Basic and acidic residues" evidence="2">
    <location>
        <begin position="558"/>
        <end position="571"/>
    </location>
</feature>
<keyword evidence="3" id="KW-0812">Transmembrane</keyword>
<dbReference type="EMBL" id="MCGE01000001">
    <property type="protein sequence ID" value="ORZ25843.1"/>
    <property type="molecule type" value="Genomic_DNA"/>
</dbReference>
<proteinExistence type="predicted"/>
<protein>
    <submittedName>
        <fullName evidence="4">Uncharacterized protein</fullName>
    </submittedName>
</protein>
<feature type="compositionally biased region" description="Low complexity" evidence="2">
    <location>
        <begin position="596"/>
        <end position="615"/>
    </location>
</feature>